<accession>A0A3N4K3B4</accession>
<dbReference type="AlphaFoldDB" id="A0A3N4K3B4"/>
<keyword evidence="2" id="KW-1185">Reference proteome</keyword>
<dbReference type="Proteomes" id="UP000276215">
    <property type="component" value="Unassembled WGS sequence"/>
</dbReference>
<evidence type="ECO:0000313" key="1">
    <source>
        <dbReference type="EMBL" id="RPB05054.1"/>
    </source>
</evidence>
<protein>
    <submittedName>
        <fullName evidence="1">Uncharacterized protein</fullName>
    </submittedName>
</protein>
<name>A0A3N4K3B4_9PEZI</name>
<gene>
    <name evidence="1" type="ORF">L873DRAFT_940236</name>
</gene>
<proteinExistence type="predicted"/>
<organism evidence="1 2">
    <name type="scientific">Choiromyces venosus 120613-1</name>
    <dbReference type="NCBI Taxonomy" id="1336337"/>
    <lineage>
        <taxon>Eukaryota</taxon>
        <taxon>Fungi</taxon>
        <taxon>Dikarya</taxon>
        <taxon>Ascomycota</taxon>
        <taxon>Pezizomycotina</taxon>
        <taxon>Pezizomycetes</taxon>
        <taxon>Pezizales</taxon>
        <taxon>Tuberaceae</taxon>
        <taxon>Choiromyces</taxon>
    </lineage>
</organism>
<reference evidence="1 2" key="1">
    <citation type="journal article" date="2018" name="Nat. Ecol. Evol.">
        <title>Pezizomycetes genomes reveal the molecular basis of ectomycorrhizal truffle lifestyle.</title>
        <authorList>
            <person name="Murat C."/>
            <person name="Payen T."/>
            <person name="Noel B."/>
            <person name="Kuo A."/>
            <person name="Morin E."/>
            <person name="Chen J."/>
            <person name="Kohler A."/>
            <person name="Krizsan K."/>
            <person name="Balestrini R."/>
            <person name="Da Silva C."/>
            <person name="Montanini B."/>
            <person name="Hainaut M."/>
            <person name="Levati E."/>
            <person name="Barry K.W."/>
            <person name="Belfiori B."/>
            <person name="Cichocki N."/>
            <person name="Clum A."/>
            <person name="Dockter R.B."/>
            <person name="Fauchery L."/>
            <person name="Guy J."/>
            <person name="Iotti M."/>
            <person name="Le Tacon F."/>
            <person name="Lindquist E.A."/>
            <person name="Lipzen A."/>
            <person name="Malagnac F."/>
            <person name="Mello A."/>
            <person name="Molinier V."/>
            <person name="Miyauchi S."/>
            <person name="Poulain J."/>
            <person name="Riccioni C."/>
            <person name="Rubini A."/>
            <person name="Sitrit Y."/>
            <person name="Splivallo R."/>
            <person name="Traeger S."/>
            <person name="Wang M."/>
            <person name="Zifcakova L."/>
            <person name="Wipf D."/>
            <person name="Zambonelli A."/>
            <person name="Paolocci F."/>
            <person name="Nowrousian M."/>
            <person name="Ottonello S."/>
            <person name="Baldrian P."/>
            <person name="Spatafora J.W."/>
            <person name="Henrissat B."/>
            <person name="Nagy L.G."/>
            <person name="Aury J.M."/>
            <person name="Wincker P."/>
            <person name="Grigoriev I.V."/>
            <person name="Bonfante P."/>
            <person name="Martin F.M."/>
        </authorList>
    </citation>
    <scope>NUCLEOTIDE SEQUENCE [LARGE SCALE GENOMIC DNA]</scope>
    <source>
        <strain evidence="1 2">120613-1</strain>
    </source>
</reference>
<sequence length="196" mass="21890">MILRLEWGESDRSITSKTLKLSYGKRLAQHPLFQRRSISIRGILRSTSMPVPGLNVVDMDRHGGHVYLSFFSSSLSYHKHTAPTSSARRTGVTYSLYSTVPCALVPNTYRTAVLYDNGIVQGVVVVAVVVGEHKLISITSLPISPIPVQLLDSREVNIGLPAKRDWIGLKKSRSLALPYQRTRSRFIRLSIDLMSE</sequence>
<dbReference type="EMBL" id="ML120354">
    <property type="protein sequence ID" value="RPB05054.1"/>
    <property type="molecule type" value="Genomic_DNA"/>
</dbReference>
<evidence type="ECO:0000313" key="2">
    <source>
        <dbReference type="Proteomes" id="UP000276215"/>
    </source>
</evidence>